<organism evidence="1 2">
    <name type="scientific">Armillaria ostoyae</name>
    <name type="common">Armillaria root rot fungus</name>
    <dbReference type="NCBI Taxonomy" id="47428"/>
    <lineage>
        <taxon>Eukaryota</taxon>
        <taxon>Fungi</taxon>
        <taxon>Dikarya</taxon>
        <taxon>Basidiomycota</taxon>
        <taxon>Agaricomycotina</taxon>
        <taxon>Agaricomycetes</taxon>
        <taxon>Agaricomycetidae</taxon>
        <taxon>Agaricales</taxon>
        <taxon>Marasmiineae</taxon>
        <taxon>Physalacriaceae</taxon>
        <taxon>Armillaria</taxon>
    </lineage>
</organism>
<accession>A0A284RT80</accession>
<evidence type="ECO:0000313" key="1">
    <source>
        <dbReference type="EMBL" id="SJL11952.1"/>
    </source>
</evidence>
<reference evidence="2" key="1">
    <citation type="journal article" date="2017" name="Nat. Ecol. Evol.">
        <title>Genome expansion and lineage-specific genetic innovations in the forest pathogenic fungi Armillaria.</title>
        <authorList>
            <person name="Sipos G."/>
            <person name="Prasanna A.N."/>
            <person name="Walter M.C."/>
            <person name="O'Connor E."/>
            <person name="Balint B."/>
            <person name="Krizsan K."/>
            <person name="Kiss B."/>
            <person name="Hess J."/>
            <person name="Varga T."/>
            <person name="Slot J."/>
            <person name="Riley R."/>
            <person name="Boka B."/>
            <person name="Rigling D."/>
            <person name="Barry K."/>
            <person name="Lee J."/>
            <person name="Mihaltcheva S."/>
            <person name="LaButti K."/>
            <person name="Lipzen A."/>
            <person name="Waldron R."/>
            <person name="Moloney N.M."/>
            <person name="Sperisen C."/>
            <person name="Kredics L."/>
            <person name="Vagvoelgyi C."/>
            <person name="Patrignani A."/>
            <person name="Fitzpatrick D."/>
            <person name="Nagy I."/>
            <person name="Doyle S."/>
            <person name="Anderson J.B."/>
            <person name="Grigoriev I.V."/>
            <person name="Gueldener U."/>
            <person name="Muensterkoetter M."/>
            <person name="Nagy L.G."/>
        </authorList>
    </citation>
    <scope>NUCLEOTIDE SEQUENCE [LARGE SCALE GENOMIC DNA]</scope>
    <source>
        <strain evidence="2">C18/9</strain>
    </source>
</reference>
<dbReference type="Proteomes" id="UP000219338">
    <property type="component" value="Unassembled WGS sequence"/>
</dbReference>
<evidence type="ECO:0000313" key="2">
    <source>
        <dbReference type="Proteomes" id="UP000219338"/>
    </source>
</evidence>
<keyword evidence="2" id="KW-1185">Reference proteome</keyword>
<proteinExistence type="predicted"/>
<dbReference type="AlphaFoldDB" id="A0A284RT80"/>
<dbReference type="EMBL" id="FUEG01000015">
    <property type="protein sequence ID" value="SJL11952.1"/>
    <property type="molecule type" value="Genomic_DNA"/>
</dbReference>
<name>A0A284RT80_ARMOS</name>
<dbReference type="OrthoDB" id="10401771at2759"/>
<sequence length="165" mass="18895">MANADTWPREISVLKASTAHLVKTCVTWLQFHVIRSLIFSPPHGNISVGDDLPFMIFVYSFSVRLKACMMMFNSQRVVKEYLSGHATSYTATYTIFSIAQTERCRYLEGQDYSDVICLFNMFSHPLELVTTSGSQRFRCPLDLNMRFIGIQSSRILFSVNIRRAS</sequence>
<gene>
    <name evidence="1" type="ORF">ARMOST_15366</name>
</gene>
<protein>
    <submittedName>
        <fullName evidence="1">Uncharacterized protein</fullName>
    </submittedName>
</protein>